<dbReference type="InterPro" id="IPR016159">
    <property type="entry name" value="Cullin_repeat-like_dom_sf"/>
</dbReference>
<dbReference type="SUPFAM" id="SSF74788">
    <property type="entry name" value="Cullin repeat-like"/>
    <property type="match status" value="1"/>
</dbReference>
<keyword evidence="10" id="KW-1185">Reference proteome</keyword>
<feature type="domain" description="Exocyst component Exo84 C-terminal" evidence="8">
    <location>
        <begin position="468"/>
        <end position="669"/>
    </location>
</feature>
<keyword evidence="4" id="KW-0813">Transport</keyword>
<dbReference type="AlphaFoldDB" id="A0AAD3TSY9"/>
<feature type="compositionally biased region" description="Polar residues" evidence="7">
    <location>
        <begin position="1"/>
        <end position="12"/>
    </location>
</feature>
<evidence type="ECO:0000313" key="9">
    <source>
        <dbReference type="EMBL" id="GMK55870.1"/>
    </source>
</evidence>
<dbReference type="Pfam" id="PF16528">
    <property type="entry name" value="Exo84_C"/>
    <property type="match status" value="1"/>
</dbReference>
<reference evidence="9" key="1">
    <citation type="journal article" date="2023" name="BMC Genomics">
        <title>Chromosome-level genome assemblies of Cutaneotrichosporon spp. (Trichosporonales, Basidiomycota) reveal imbalanced evolution between nucleotide sequences and chromosome synteny.</title>
        <authorList>
            <person name="Kobayashi Y."/>
            <person name="Kayamori A."/>
            <person name="Aoki K."/>
            <person name="Shiwa Y."/>
            <person name="Matsutani M."/>
            <person name="Fujita N."/>
            <person name="Sugita T."/>
            <person name="Iwasaki W."/>
            <person name="Tanaka N."/>
            <person name="Takashima M."/>
        </authorList>
    </citation>
    <scope>NUCLEOTIDE SEQUENCE</scope>
    <source>
        <strain evidence="9">HIS016</strain>
    </source>
</reference>
<dbReference type="InterPro" id="IPR042560">
    <property type="entry name" value="Exo84_C_2"/>
</dbReference>
<dbReference type="InterPro" id="IPR033961">
    <property type="entry name" value="Exo84"/>
</dbReference>
<dbReference type="PANTHER" id="PTHR21426:SF12">
    <property type="entry name" value="EXOCYST COMPLEX COMPONENT 8"/>
    <property type="match status" value="1"/>
</dbReference>
<dbReference type="InterPro" id="IPR032403">
    <property type="entry name" value="Exo84_C"/>
</dbReference>
<feature type="region of interest" description="Disordered" evidence="7">
    <location>
        <begin position="408"/>
        <end position="429"/>
    </location>
</feature>
<dbReference type="InterPro" id="IPR042561">
    <property type="entry name" value="Exo84_C_1"/>
</dbReference>
<dbReference type="EMBL" id="BTCM01000002">
    <property type="protein sequence ID" value="GMK55870.1"/>
    <property type="molecule type" value="Genomic_DNA"/>
</dbReference>
<feature type="compositionally biased region" description="Basic and acidic residues" evidence="7">
    <location>
        <begin position="25"/>
        <end position="45"/>
    </location>
</feature>
<organism evidence="9 10">
    <name type="scientific">Cutaneotrichosporon spelunceum</name>
    <dbReference type="NCBI Taxonomy" id="1672016"/>
    <lineage>
        <taxon>Eukaryota</taxon>
        <taxon>Fungi</taxon>
        <taxon>Dikarya</taxon>
        <taxon>Basidiomycota</taxon>
        <taxon>Agaricomycotina</taxon>
        <taxon>Tremellomycetes</taxon>
        <taxon>Trichosporonales</taxon>
        <taxon>Trichosporonaceae</taxon>
        <taxon>Cutaneotrichosporon</taxon>
    </lineage>
</organism>
<dbReference type="GO" id="GO:0030133">
    <property type="term" value="C:transport vesicle"/>
    <property type="evidence" value="ECO:0007669"/>
    <property type="project" value="UniProtKB-SubCell"/>
</dbReference>
<dbReference type="Proteomes" id="UP001222932">
    <property type="component" value="Unassembled WGS sequence"/>
</dbReference>
<dbReference type="GO" id="GO:0015031">
    <property type="term" value="P:protein transport"/>
    <property type="evidence" value="ECO:0007669"/>
    <property type="project" value="UniProtKB-KW"/>
</dbReference>
<dbReference type="SUPFAM" id="SSF50729">
    <property type="entry name" value="PH domain-like"/>
    <property type="match status" value="1"/>
</dbReference>
<gene>
    <name evidence="9" type="primary">EXO84</name>
    <name evidence="9" type="ORF">CspeluHIS016_0209260</name>
</gene>
<keyword evidence="6" id="KW-0653">Protein transport</keyword>
<dbReference type="Gene3D" id="1.20.58.1220">
    <property type="entry name" value="Exo84p, C-terminal helical domain"/>
    <property type="match status" value="1"/>
</dbReference>
<feature type="region of interest" description="Disordered" evidence="7">
    <location>
        <begin position="1"/>
        <end position="109"/>
    </location>
</feature>
<dbReference type="Pfam" id="PF25345">
    <property type="entry name" value="PH_EXO84"/>
    <property type="match status" value="1"/>
</dbReference>
<feature type="region of interest" description="Disordered" evidence="7">
    <location>
        <begin position="700"/>
        <end position="795"/>
    </location>
</feature>
<sequence>MASLRRPSQSFGSKPDFSVPRPRAPRADDPGRKRDARQSRVEEKMKTRRMSRYAGPEYSMGGTGDDFLGADPYQFTLDVAPPIMEEDEYAQEPESLEPVRPRQTTTYQRPSPAVVNLQLEDDDDEEIQERDEVRDEQIRPRSKEEWDFSELGNDGFDIQTYLRQVLAGADDAEKKRLVAALQRKKEETSKDLRQTVIKNYAEFVNVSKEMMTLENDMIELKELLTEWKTVPQLMGMDDSLAPTLNKDGTVERHRSNRNSPRDLHQMYRAQLTTLWSSVEGSQRFIPQAPGRRLVSEAHGFIELNPATYKAKQNVSLFLLNDLLLVAGRRRVKASGAASGSSEPDQGGMVADRCWVLADLQITDIKDTGDLTNALKVKRGKDIFVFRSAKTSEKKSLLAALRQVSQDMLDKRRKESEAEQERRRSMWQGGAANARMTRMSLFVSGDQMGSGRPLSTIGTSLADSKDLLWIDEFADDLTMAIATQDWDESVKLVERGQGLMRTVSNNAEATEMLRYRLETLRPTVIQKIAQDLSSPDIRKTSAARLIALLTRLDRAELARDTFLKARHDLVVRLVRSIKHEGDISLYIHELSAVCFTVLRHTSDWYINAFQDNRMASGFVSWAKEQIEYFGDVFRRQVYAPAIDNRTVEECLLVTANANRKLLRDVGLDFTFLIEELTAPPDAPASNRQTAHGFRPEMAQFVPSIPSLPSPSPDSGSPIPTPSPDPSLRGGPTAPLAVPRRPSRGTTLAPTPPTSGLHSASSTSVNSASSGGRSPSNVPRPPPRSERRSRPPPPHPE</sequence>
<dbReference type="Gene3D" id="1.20.58.1210">
    <property type="entry name" value="Exo84p, N-terminal helical domain"/>
    <property type="match status" value="1"/>
</dbReference>
<dbReference type="GO" id="GO:0000145">
    <property type="term" value="C:exocyst"/>
    <property type="evidence" value="ECO:0007669"/>
    <property type="project" value="InterPro"/>
</dbReference>
<dbReference type="InterPro" id="IPR011993">
    <property type="entry name" value="PH-like_dom_sf"/>
</dbReference>
<reference evidence="9" key="2">
    <citation type="submission" date="2023-06" db="EMBL/GenBank/DDBJ databases">
        <authorList>
            <person name="Kobayashi Y."/>
            <person name="Kayamori A."/>
            <person name="Aoki K."/>
            <person name="Shiwa Y."/>
            <person name="Fujita N."/>
            <person name="Sugita T."/>
            <person name="Iwasaki W."/>
            <person name="Tanaka N."/>
            <person name="Takashima M."/>
        </authorList>
    </citation>
    <scope>NUCLEOTIDE SEQUENCE</scope>
    <source>
        <strain evidence="9">HIS016</strain>
    </source>
</reference>
<keyword evidence="5" id="KW-0268">Exocytosis</keyword>
<name>A0AAD3TSY9_9TREE</name>
<dbReference type="GO" id="GO:0006887">
    <property type="term" value="P:exocytosis"/>
    <property type="evidence" value="ECO:0007669"/>
    <property type="project" value="UniProtKB-KW"/>
</dbReference>
<dbReference type="GO" id="GO:0006893">
    <property type="term" value="P:Golgi to plasma membrane transport"/>
    <property type="evidence" value="ECO:0007669"/>
    <property type="project" value="TreeGrafter"/>
</dbReference>
<dbReference type="Gene3D" id="2.30.29.30">
    <property type="entry name" value="Pleckstrin-homology domain (PH domain)/Phosphotyrosine-binding domain (PTB)"/>
    <property type="match status" value="1"/>
</dbReference>
<dbReference type="Pfam" id="PF08700">
    <property type="entry name" value="VPS51_Exo84_N"/>
    <property type="match status" value="1"/>
</dbReference>
<evidence type="ECO:0000256" key="4">
    <source>
        <dbReference type="ARBA" id="ARBA00022448"/>
    </source>
</evidence>
<feature type="compositionally biased region" description="Basic and acidic residues" evidence="7">
    <location>
        <begin position="408"/>
        <end position="423"/>
    </location>
</feature>
<evidence type="ECO:0000256" key="7">
    <source>
        <dbReference type="SAM" id="MobiDB-lite"/>
    </source>
</evidence>
<evidence type="ECO:0000256" key="1">
    <source>
        <dbReference type="ARBA" id="ARBA00004398"/>
    </source>
</evidence>
<protein>
    <recommendedName>
        <fullName evidence="3">Exocyst complex component EXO84</fullName>
    </recommendedName>
</protein>
<evidence type="ECO:0000256" key="3">
    <source>
        <dbReference type="ARBA" id="ARBA00021269"/>
    </source>
</evidence>
<evidence type="ECO:0000259" key="8">
    <source>
        <dbReference type="Pfam" id="PF16528"/>
    </source>
</evidence>
<accession>A0AAD3TSY9</accession>
<feature type="compositionally biased region" description="Polar residues" evidence="7">
    <location>
        <begin position="742"/>
        <end position="756"/>
    </location>
</feature>
<feature type="compositionally biased region" description="Acidic residues" evidence="7">
    <location>
        <begin position="84"/>
        <end position="95"/>
    </location>
</feature>
<proteinExistence type="inferred from homology"/>
<dbReference type="PANTHER" id="PTHR21426">
    <property type="entry name" value="EXOCYST COMPLEX COMPONENT 8"/>
    <property type="match status" value="1"/>
</dbReference>
<comment type="subcellular location">
    <subcellularLocation>
        <location evidence="1">Cytoplasmic vesicle</location>
        <location evidence="1">Secretory vesicle</location>
    </subcellularLocation>
</comment>
<evidence type="ECO:0000256" key="6">
    <source>
        <dbReference type="ARBA" id="ARBA00022927"/>
    </source>
</evidence>
<feature type="compositionally biased region" description="Low complexity" evidence="7">
    <location>
        <begin position="757"/>
        <end position="775"/>
    </location>
</feature>
<comment type="similarity">
    <text evidence="2">Belongs to the EXO84 family.</text>
</comment>
<evidence type="ECO:0000256" key="5">
    <source>
        <dbReference type="ARBA" id="ARBA00022483"/>
    </source>
</evidence>
<comment type="caution">
    <text evidence="9">The sequence shown here is derived from an EMBL/GenBank/DDBJ whole genome shotgun (WGS) entry which is preliminary data.</text>
</comment>
<evidence type="ECO:0000256" key="2">
    <source>
        <dbReference type="ARBA" id="ARBA00007210"/>
    </source>
</evidence>
<evidence type="ECO:0000313" key="10">
    <source>
        <dbReference type="Proteomes" id="UP001222932"/>
    </source>
</evidence>